<evidence type="ECO:0000313" key="2">
    <source>
        <dbReference type="Proteomes" id="UP000273982"/>
    </source>
</evidence>
<protein>
    <submittedName>
        <fullName evidence="1">Type II toxin-antitoxin system HicB family antitoxin</fullName>
    </submittedName>
</protein>
<dbReference type="AlphaFoldDB" id="A0A3G8M8P0"/>
<dbReference type="EMBL" id="CP034086">
    <property type="protein sequence ID" value="AZG78286.1"/>
    <property type="molecule type" value="Genomic_DNA"/>
</dbReference>
<reference evidence="1 2" key="1">
    <citation type="submission" date="2018-11" db="EMBL/GenBank/DDBJ databases">
        <title>Genome squencing of methanotrophic bacteria isolated from alkaline groundwater in Korea.</title>
        <authorList>
            <person name="Nguyen L.N."/>
        </authorList>
    </citation>
    <scope>NUCLEOTIDE SEQUENCE [LARGE SCALE GENOMIC DNA]</scope>
    <source>
        <strain evidence="1 2">GW6</strain>
    </source>
</reference>
<proteinExistence type="predicted"/>
<organism evidence="1 2">
    <name type="scientific">Methylocystis rosea</name>
    <dbReference type="NCBI Taxonomy" id="173366"/>
    <lineage>
        <taxon>Bacteria</taxon>
        <taxon>Pseudomonadati</taxon>
        <taxon>Pseudomonadota</taxon>
        <taxon>Alphaproteobacteria</taxon>
        <taxon>Hyphomicrobiales</taxon>
        <taxon>Methylocystaceae</taxon>
        <taxon>Methylocystis</taxon>
    </lineage>
</organism>
<accession>A0A3G8M8P0</accession>
<dbReference type="KEGG" id="mros:EHO51_16975"/>
<sequence length="72" mass="7577">MSEAPVYRTELGRGPPEEGGYYVLSYPDIPGCFGVGGTEAEAVEDGRRALIAVLDALKAVDRPPPEARGESA</sequence>
<dbReference type="RefSeq" id="WP_029649181.1">
    <property type="nucleotide sequence ID" value="NZ_CP034086.1"/>
</dbReference>
<dbReference type="InterPro" id="IPR035069">
    <property type="entry name" value="TTHA1013/TTHA0281-like"/>
</dbReference>
<dbReference type="SUPFAM" id="SSF143100">
    <property type="entry name" value="TTHA1013/TTHA0281-like"/>
    <property type="match status" value="1"/>
</dbReference>
<gene>
    <name evidence="1" type="ORF">EHO51_16975</name>
</gene>
<dbReference type="Proteomes" id="UP000273982">
    <property type="component" value="Chromosome"/>
</dbReference>
<evidence type="ECO:0000313" key="1">
    <source>
        <dbReference type="EMBL" id="AZG78286.1"/>
    </source>
</evidence>
<dbReference type="Gene3D" id="3.30.160.250">
    <property type="match status" value="1"/>
</dbReference>
<name>A0A3G8M8P0_9HYPH</name>